<dbReference type="EMBL" id="SZYD01000005">
    <property type="protein sequence ID" value="KAD6119117.1"/>
    <property type="molecule type" value="Genomic_DNA"/>
</dbReference>
<feature type="transmembrane region" description="Helical" evidence="1">
    <location>
        <begin position="231"/>
        <end position="251"/>
    </location>
</feature>
<dbReference type="OrthoDB" id="1896453at2759"/>
<protein>
    <submittedName>
        <fullName evidence="2">Uncharacterized protein</fullName>
    </submittedName>
</protein>
<reference evidence="2 3" key="1">
    <citation type="submission" date="2019-05" db="EMBL/GenBank/DDBJ databases">
        <title>Mikania micrantha, genome provides insights into the molecular mechanism of rapid growth.</title>
        <authorList>
            <person name="Liu B."/>
        </authorList>
    </citation>
    <scope>NUCLEOTIDE SEQUENCE [LARGE SCALE GENOMIC DNA]</scope>
    <source>
        <strain evidence="2">NLD-2019</strain>
        <tissue evidence="2">Leaf</tissue>
    </source>
</reference>
<feature type="transmembrane region" description="Helical" evidence="1">
    <location>
        <begin position="144"/>
        <end position="165"/>
    </location>
</feature>
<keyword evidence="1" id="KW-1133">Transmembrane helix</keyword>
<keyword evidence="1" id="KW-0812">Transmembrane</keyword>
<accession>A0A5N6PCR1</accession>
<organism evidence="2 3">
    <name type="scientific">Mikania micrantha</name>
    <name type="common">bitter vine</name>
    <dbReference type="NCBI Taxonomy" id="192012"/>
    <lineage>
        <taxon>Eukaryota</taxon>
        <taxon>Viridiplantae</taxon>
        <taxon>Streptophyta</taxon>
        <taxon>Embryophyta</taxon>
        <taxon>Tracheophyta</taxon>
        <taxon>Spermatophyta</taxon>
        <taxon>Magnoliopsida</taxon>
        <taxon>eudicotyledons</taxon>
        <taxon>Gunneridae</taxon>
        <taxon>Pentapetalae</taxon>
        <taxon>asterids</taxon>
        <taxon>campanulids</taxon>
        <taxon>Asterales</taxon>
        <taxon>Asteraceae</taxon>
        <taxon>Asteroideae</taxon>
        <taxon>Heliantheae alliance</taxon>
        <taxon>Eupatorieae</taxon>
        <taxon>Mikania</taxon>
    </lineage>
</organism>
<name>A0A5N6PCR1_9ASTR</name>
<proteinExistence type="predicted"/>
<dbReference type="Proteomes" id="UP000326396">
    <property type="component" value="Linkage Group LG13"/>
</dbReference>
<dbReference type="PANTHER" id="PTHR36363:SF1">
    <property type="entry name" value="OS04G0687200 PROTEIN"/>
    <property type="match status" value="1"/>
</dbReference>
<sequence length="257" mass="29700">MRSRRTSGWLGFSSCAPPVAPPAHLPSTVGKRLTVGKSGGTQLVMVTMIEPWGRSWVGKTLFHIHADMAEYESSHHNYTIPKETALQALNTIIQLHFEKTLEKKRAVDLQKKELWKLFQFFFLFLALVFASQVQSPRLQCRHCWVPIGLLTLSHLIFYVSVAQTLRCINGFKYQRRCHKLTLGLATERLRQIRMRMSSVVAGGGEDVVRDDYEIHYQEPPDAYFGKFKRNWALHFGFLIVTYMFMDLSMLATRNWTM</sequence>
<keyword evidence="1" id="KW-0472">Membrane</keyword>
<keyword evidence="3" id="KW-1185">Reference proteome</keyword>
<dbReference type="PANTHER" id="PTHR36363">
    <property type="entry name" value="OS04G0687200 PROTEIN"/>
    <property type="match status" value="1"/>
</dbReference>
<evidence type="ECO:0000256" key="1">
    <source>
        <dbReference type="SAM" id="Phobius"/>
    </source>
</evidence>
<evidence type="ECO:0000313" key="2">
    <source>
        <dbReference type="EMBL" id="KAD6119117.1"/>
    </source>
</evidence>
<evidence type="ECO:0000313" key="3">
    <source>
        <dbReference type="Proteomes" id="UP000326396"/>
    </source>
</evidence>
<dbReference type="AlphaFoldDB" id="A0A5N6PCR1"/>
<comment type="caution">
    <text evidence="2">The sequence shown here is derived from an EMBL/GenBank/DDBJ whole genome shotgun (WGS) entry which is preliminary data.</text>
</comment>
<feature type="transmembrane region" description="Helical" evidence="1">
    <location>
        <begin position="114"/>
        <end position="132"/>
    </location>
</feature>
<gene>
    <name evidence="2" type="ORF">E3N88_10388</name>
</gene>